<dbReference type="AlphaFoldDB" id="A0A9N9FWI7"/>
<evidence type="ECO:0000313" key="1">
    <source>
        <dbReference type="EMBL" id="CAG8567647.1"/>
    </source>
</evidence>
<proteinExistence type="predicted"/>
<sequence length="44" mass="4859">SSGLDSHLRSSILLRFGHHYTGKVAEDVKKYVESATGEAAQKER</sequence>
<keyword evidence="2" id="KW-1185">Reference proteome</keyword>
<gene>
    <name evidence="1" type="ORF">ALEPTO_LOCUS6662</name>
</gene>
<comment type="caution">
    <text evidence="1">The sequence shown here is derived from an EMBL/GenBank/DDBJ whole genome shotgun (WGS) entry which is preliminary data.</text>
</comment>
<protein>
    <submittedName>
        <fullName evidence="1">12953_t:CDS:1</fullName>
    </submittedName>
</protein>
<evidence type="ECO:0000313" key="2">
    <source>
        <dbReference type="Proteomes" id="UP000789508"/>
    </source>
</evidence>
<dbReference type="Proteomes" id="UP000789508">
    <property type="component" value="Unassembled WGS sequence"/>
</dbReference>
<organism evidence="1 2">
    <name type="scientific">Ambispora leptoticha</name>
    <dbReference type="NCBI Taxonomy" id="144679"/>
    <lineage>
        <taxon>Eukaryota</taxon>
        <taxon>Fungi</taxon>
        <taxon>Fungi incertae sedis</taxon>
        <taxon>Mucoromycota</taxon>
        <taxon>Glomeromycotina</taxon>
        <taxon>Glomeromycetes</taxon>
        <taxon>Archaeosporales</taxon>
        <taxon>Ambisporaceae</taxon>
        <taxon>Ambispora</taxon>
    </lineage>
</organism>
<reference evidence="1" key="1">
    <citation type="submission" date="2021-06" db="EMBL/GenBank/DDBJ databases">
        <authorList>
            <person name="Kallberg Y."/>
            <person name="Tangrot J."/>
            <person name="Rosling A."/>
        </authorList>
    </citation>
    <scope>NUCLEOTIDE SEQUENCE</scope>
    <source>
        <strain evidence="1">FL130A</strain>
    </source>
</reference>
<name>A0A9N9FWI7_9GLOM</name>
<feature type="non-terminal residue" evidence="1">
    <location>
        <position position="1"/>
    </location>
</feature>
<accession>A0A9N9FWI7</accession>
<dbReference type="EMBL" id="CAJVPS010002397">
    <property type="protein sequence ID" value="CAG8567647.1"/>
    <property type="molecule type" value="Genomic_DNA"/>
</dbReference>